<feature type="transmembrane region" description="Helical" evidence="1">
    <location>
        <begin position="92"/>
        <end position="116"/>
    </location>
</feature>
<keyword evidence="1" id="KW-1133">Transmembrane helix</keyword>
<evidence type="ECO:0000313" key="2">
    <source>
        <dbReference type="EMBL" id="MDT0342408.1"/>
    </source>
</evidence>
<protein>
    <recommendedName>
        <fullName evidence="4">ABC transporter permease</fullName>
    </recommendedName>
</protein>
<feature type="transmembrane region" description="Helical" evidence="1">
    <location>
        <begin position="202"/>
        <end position="221"/>
    </location>
</feature>
<accession>A0ABU2MLC9</accession>
<feature type="transmembrane region" description="Helical" evidence="1">
    <location>
        <begin position="52"/>
        <end position="71"/>
    </location>
</feature>
<name>A0ABU2MLC9_9ACTN</name>
<dbReference type="RefSeq" id="WP_311703540.1">
    <property type="nucleotide sequence ID" value="NZ_JAVREL010000003.1"/>
</dbReference>
<dbReference type="EMBL" id="JAVREL010000003">
    <property type="protein sequence ID" value="MDT0342408.1"/>
    <property type="molecule type" value="Genomic_DNA"/>
</dbReference>
<gene>
    <name evidence="2" type="ORF">RM590_07175</name>
</gene>
<keyword evidence="1" id="KW-0472">Membrane</keyword>
<feature type="transmembrane region" description="Helical" evidence="1">
    <location>
        <begin position="12"/>
        <end position="32"/>
    </location>
</feature>
<keyword evidence="3" id="KW-1185">Reference proteome</keyword>
<keyword evidence="1" id="KW-0812">Transmembrane</keyword>
<comment type="caution">
    <text evidence="2">The sequence shown here is derived from an EMBL/GenBank/DDBJ whole genome shotgun (WGS) entry which is preliminary data.</text>
</comment>
<sequence length="438" mass="46863">MKISTRLRVSSALWAFPLVAGIAVLYFFQSYIPEFRTYEGQPGYAPTVVSSVLASSYAMVYAVASSLAAWESGRLRRDGVWALAPARRRFRVAADAVLPVVLLAWLVIAAVVAMALVREGVAPSLPSLTLPALAMSVALAHAVIGFVVGLAVPRLIAAPLLAVGVFYVVAASWSYEPFWLRHVSGQFPVDLMYGELPTLDALLPHILFTGSLAAGLALLCAPPPGTRQRIVGAVLGCAIAMAGTLTAQRMTADWDFNPPLTAGHVPVRCTGSAPAVCAPEALSGDLEVIHRQVTSTLSRLRAAGIEVPDLESVNDSSASGRHESASTERAWWFSLVSSHRSGTTPLAVVTHAVEIPCDEPDPVLSRAALLWAAMAAGAEDLYLSWQREEMRQYTEGQDWLAAAEDRVAEAGRLSPSEQTDWFHAELRRACEPATADGR</sequence>
<evidence type="ECO:0000313" key="3">
    <source>
        <dbReference type="Proteomes" id="UP001183246"/>
    </source>
</evidence>
<reference evidence="3" key="1">
    <citation type="submission" date="2023-07" db="EMBL/GenBank/DDBJ databases">
        <title>30 novel species of actinomycetes from the DSMZ collection.</title>
        <authorList>
            <person name="Nouioui I."/>
        </authorList>
    </citation>
    <scope>NUCLEOTIDE SEQUENCE [LARGE SCALE GENOMIC DNA]</scope>
    <source>
        <strain evidence="3">DSM 44938</strain>
    </source>
</reference>
<evidence type="ECO:0008006" key="4">
    <source>
        <dbReference type="Google" id="ProtNLM"/>
    </source>
</evidence>
<dbReference type="Proteomes" id="UP001183246">
    <property type="component" value="Unassembled WGS sequence"/>
</dbReference>
<organism evidence="2 3">
    <name type="scientific">Streptomyces litchfieldiae</name>
    <dbReference type="NCBI Taxonomy" id="3075543"/>
    <lineage>
        <taxon>Bacteria</taxon>
        <taxon>Bacillati</taxon>
        <taxon>Actinomycetota</taxon>
        <taxon>Actinomycetes</taxon>
        <taxon>Kitasatosporales</taxon>
        <taxon>Streptomycetaceae</taxon>
        <taxon>Streptomyces</taxon>
    </lineage>
</organism>
<feature type="transmembrane region" description="Helical" evidence="1">
    <location>
        <begin position="128"/>
        <end position="148"/>
    </location>
</feature>
<proteinExistence type="predicted"/>
<evidence type="ECO:0000256" key="1">
    <source>
        <dbReference type="SAM" id="Phobius"/>
    </source>
</evidence>
<feature type="transmembrane region" description="Helical" evidence="1">
    <location>
        <begin position="155"/>
        <end position="175"/>
    </location>
</feature>